<evidence type="ECO:0000256" key="2">
    <source>
        <dbReference type="ARBA" id="ARBA00022475"/>
    </source>
</evidence>
<feature type="transmembrane region" description="Helical" evidence="6">
    <location>
        <begin position="29"/>
        <end position="46"/>
    </location>
</feature>
<evidence type="ECO:0000256" key="1">
    <source>
        <dbReference type="ARBA" id="ARBA00004651"/>
    </source>
</evidence>
<proteinExistence type="predicted"/>
<dbReference type="EMBL" id="NSGP01000014">
    <property type="protein sequence ID" value="PAT09823.1"/>
    <property type="molecule type" value="Genomic_DNA"/>
</dbReference>
<feature type="transmembrane region" description="Helical" evidence="6">
    <location>
        <begin position="315"/>
        <end position="331"/>
    </location>
</feature>
<dbReference type="InterPro" id="IPR004748">
    <property type="entry name" value="Polyol_permease-like"/>
</dbReference>
<feature type="transmembrane region" description="Helical" evidence="6">
    <location>
        <begin position="127"/>
        <end position="145"/>
    </location>
</feature>
<keyword evidence="5 6" id="KW-0472">Membrane</keyword>
<dbReference type="Proteomes" id="UP000218041">
    <property type="component" value="Unassembled WGS sequence"/>
</dbReference>
<feature type="transmembrane region" description="Helical" evidence="6">
    <location>
        <begin position="283"/>
        <end position="303"/>
    </location>
</feature>
<evidence type="ECO:0000256" key="4">
    <source>
        <dbReference type="ARBA" id="ARBA00022989"/>
    </source>
</evidence>
<evidence type="ECO:0000313" key="8">
    <source>
        <dbReference type="EMBL" id="PAT09823.1"/>
    </source>
</evidence>
<feature type="transmembrane region" description="Helical" evidence="6">
    <location>
        <begin position="157"/>
        <end position="181"/>
    </location>
</feature>
<comment type="subcellular location">
    <subcellularLocation>
        <location evidence="1">Cell membrane</location>
        <topology evidence="1">Multi-pass membrane protein</topology>
    </subcellularLocation>
</comment>
<evidence type="ECO:0000256" key="3">
    <source>
        <dbReference type="ARBA" id="ARBA00022692"/>
    </source>
</evidence>
<feature type="transmembrane region" description="Helical" evidence="6">
    <location>
        <begin position="250"/>
        <end position="271"/>
    </location>
</feature>
<accession>A0AB36RMJ5</accession>
<evidence type="ECO:0000313" key="9">
    <source>
        <dbReference type="Proteomes" id="UP000218041"/>
    </source>
</evidence>
<reference evidence="8 9" key="1">
    <citation type="submission" date="2017-08" db="EMBL/GenBank/DDBJ databases">
        <title>Whole genome sequences of 6 clinical strains closest to Corynebacterium imitans.</title>
        <authorList>
            <person name="Bernier A.-M."/>
            <person name="Burdz T."/>
            <person name="Bernard K."/>
        </authorList>
    </citation>
    <scope>NUCLEOTIDE SEQUENCE [LARGE SCALE GENOMIC DNA]</scope>
    <source>
        <strain evidence="8 9">NML92-0415</strain>
    </source>
</reference>
<dbReference type="InterPro" id="IPR020846">
    <property type="entry name" value="MFS_dom"/>
</dbReference>
<feature type="transmembrane region" description="Helical" evidence="6">
    <location>
        <begin position="66"/>
        <end position="84"/>
    </location>
</feature>
<feature type="transmembrane region" description="Helical" evidence="6">
    <location>
        <begin position="417"/>
        <end position="436"/>
    </location>
</feature>
<dbReference type="GO" id="GO:0022857">
    <property type="term" value="F:transmembrane transporter activity"/>
    <property type="evidence" value="ECO:0007669"/>
    <property type="project" value="InterPro"/>
</dbReference>
<evidence type="ECO:0000256" key="5">
    <source>
        <dbReference type="ARBA" id="ARBA00023136"/>
    </source>
</evidence>
<evidence type="ECO:0000259" key="7">
    <source>
        <dbReference type="PROSITE" id="PS50850"/>
    </source>
</evidence>
<name>A0AB36RMJ5_9CORY</name>
<sequence length="460" mass="49249">MRCKGVTVEATQHEERPVTKWDLAGIPDSIKWGFPAVLLFMTAVGVESNFLTPHLVAGLNTSEATVSWVITGYSLTVLVASYLSGALADLFGPKRVMLAGAAVFIVFQFAFIFAISTGNLHLVGLTYFIRGFGFPLFAFAFLVWINHLARPSKLGTAIGWFYVMFTGGLPTLGSLVAFGVIPAFGGGFVGETAALYVSIALAAVGTALAWFGCRDQTGMRRLAEPAMSNSEVLMSGLQLLVSNSKVRDGFLVRMINTAPQFGMFIILPAVISDELGWGQSRWLMMTVIVYAGNILFNAVFGAIGDKHGWVSTVRYFGILTSSIALLAWWYVPHWVEPGSTSGYVLAVVAGTAYGIFLAGFVPMGAIVAANAPGQEGGAMAMYTTAAGGATFLGSLVVAVVLNVTGWFNLGSYAQNTAVVWAFVALYAVAFILVGRLRTRQDDPEYRKELKRKDATLVDTA</sequence>
<feature type="domain" description="Major facilitator superfamily (MFS) profile" evidence="7">
    <location>
        <begin position="29"/>
        <end position="439"/>
    </location>
</feature>
<feature type="transmembrane region" description="Helical" evidence="6">
    <location>
        <begin position="343"/>
        <end position="368"/>
    </location>
</feature>
<dbReference type="PROSITE" id="PS50850">
    <property type="entry name" value="MFS"/>
    <property type="match status" value="1"/>
</dbReference>
<protein>
    <submittedName>
        <fullName evidence="8">Arabinose ABC transporter permease</fullName>
    </submittedName>
</protein>
<feature type="transmembrane region" description="Helical" evidence="6">
    <location>
        <begin position="193"/>
        <end position="213"/>
    </location>
</feature>
<dbReference type="Pfam" id="PF07690">
    <property type="entry name" value="MFS_1"/>
    <property type="match status" value="2"/>
</dbReference>
<keyword evidence="2" id="KW-1003">Cell membrane</keyword>
<dbReference type="GO" id="GO:0005886">
    <property type="term" value="C:plasma membrane"/>
    <property type="evidence" value="ECO:0007669"/>
    <property type="project" value="UniProtKB-SubCell"/>
</dbReference>
<keyword evidence="3 6" id="KW-0812">Transmembrane</keyword>
<keyword evidence="4 6" id="KW-1133">Transmembrane helix</keyword>
<dbReference type="PANTHER" id="PTHR43124">
    <property type="entry name" value="PURINE EFFLUX PUMP PBUE"/>
    <property type="match status" value="1"/>
</dbReference>
<dbReference type="InterPro" id="IPR011701">
    <property type="entry name" value="MFS"/>
</dbReference>
<organism evidence="8 9">
    <name type="scientific">Corynebacterium hadale</name>
    <dbReference type="NCBI Taxonomy" id="2026255"/>
    <lineage>
        <taxon>Bacteria</taxon>
        <taxon>Bacillati</taxon>
        <taxon>Actinomycetota</taxon>
        <taxon>Actinomycetes</taxon>
        <taxon>Mycobacteriales</taxon>
        <taxon>Corynebacteriaceae</taxon>
        <taxon>Corynebacterium</taxon>
    </lineage>
</organism>
<comment type="caution">
    <text evidence="8">The sequence shown here is derived from an EMBL/GenBank/DDBJ whole genome shotgun (WGS) entry which is preliminary data.</text>
</comment>
<dbReference type="InterPro" id="IPR036259">
    <property type="entry name" value="MFS_trans_sf"/>
</dbReference>
<feature type="transmembrane region" description="Helical" evidence="6">
    <location>
        <begin position="96"/>
        <end position="115"/>
    </location>
</feature>
<dbReference type="AlphaFoldDB" id="A0AB36RMJ5"/>
<dbReference type="InterPro" id="IPR050189">
    <property type="entry name" value="MFS_Efflux_Transporters"/>
</dbReference>
<dbReference type="PANTHER" id="PTHR43124:SF3">
    <property type="entry name" value="CHLORAMPHENICOL EFFLUX PUMP RV0191"/>
    <property type="match status" value="1"/>
</dbReference>
<gene>
    <name evidence="8" type="ORF">CKJ80_09590</name>
</gene>
<evidence type="ECO:0000256" key="6">
    <source>
        <dbReference type="SAM" id="Phobius"/>
    </source>
</evidence>
<dbReference type="SUPFAM" id="SSF103473">
    <property type="entry name" value="MFS general substrate transporter"/>
    <property type="match status" value="1"/>
</dbReference>
<dbReference type="NCBIfam" id="TIGR00897">
    <property type="entry name" value="2A0118"/>
    <property type="match status" value="1"/>
</dbReference>
<feature type="transmembrane region" description="Helical" evidence="6">
    <location>
        <begin position="380"/>
        <end position="405"/>
    </location>
</feature>
<dbReference type="Gene3D" id="1.20.1250.20">
    <property type="entry name" value="MFS general substrate transporter like domains"/>
    <property type="match status" value="2"/>
</dbReference>